<feature type="domain" description="PDZ" evidence="1">
    <location>
        <begin position="38"/>
        <end position="91"/>
    </location>
</feature>
<evidence type="ECO:0000313" key="2">
    <source>
        <dbReference type="EMBL" id="GMT17390.1"/>
    </source>
</evidence>
<evidence type="ECO:0000313" key="3">
    <source>
        <dbReference type="Proteomes" id="UP001432322"/>
    </source>
</evidence>
<dbReference type="EMBL" id="BTSY01000003">
    <property type="protein sequence ID" value="GMT17390.1"/>
    <property type="molecule type" value="Genomic_DNA"/>
</dbReference>
<gene>
    <name evidence="2" type="ORF">PFISCL1PPCAC_8687</name>
</gene>
<name>A0AAV5VCG9_9BILA</name>
<dbReference type="PROSITE" id="PS50106">
    <property type="entry name" value="PDZ"/>
    <property type="match status" value="1"/>
</dbReference>
<dbReference type="SUPFAM" id="SSF50156">
    <property type="entry name" value="PDZ domain-like"/>
    <property type="match status" value="1"/>
</dbReference>
<evidence type="ECO:0000259" key="1">
    <source>
        <dbReference type="PROSITE" id="PS50106"/>
    </source>
</evidence>
<dbReference type="InterPro" id="IPR001478">
    <property type="entry name" value="PDZ"/>
</dbReference>
<protein>
    <recommendedName>
        <fullName evidence="1">PDZ domain-containing protein</fullName>
    </recommendedName>
</protein>
<dbReference type="AlphaFoldDB" id="A0AAV5VCG9"/>
<dbReference type="Gene3D" id="2.30.42.10">
    <property type="match status" value="1"/>
</dbReference>
<comment type="caution">
    <text evidence="2">The sequence shown here is derived from an EMBL/GenBank/DDBJ whole genome shotgun (WGS) entry which is preliminary data.</text>
</comment>
<organism evidence="2 3">
    <name type="scientific">Pristionchus fissidentatus</name>
    <dbReference type="NCBI Taxonomy" id="1538716"/>
    <lineage>
        <taxon>Eukaryota</taxon>
        <taxon>Metazoa</taxon>
        <taxon>Ecdysozoa</taxon>
        <taxon>Nematoda</taxon>
        <taxon>Chromadorea</taxon>
        <taxon>Rhabditida</taxon>
        <taxon>Rhabditina</taxon>
        <taxon>Diplogasteromorpha</taxon>
        <taxon>Diplogasteroidea</taxon>
        <taxon>Neodiplogasteridae</taxon>
        <taxon>Pristionchus</taxon>
    </lineage>
</organism>
<sequence length="91" mass="10203">LKHIYSCRAAIYGIEIVNTPLTPDDRTYEIRYLPPPRKIVINRTEDNKESGIGVYSRGDDHFVGTLVKNSPAYISGLRTGDHLFVINGVLT</sequence>
<proteinExistence type="predicted"/>
<feature type="non-terminal residue" evidence="2">
    <location>
        <position position="1"/>
    </location>
</feature>
<reference evidence="2" key="1">
    <citation type="submission" date="2023-10" db="EMBL/GenBank/DDBJ databases">
        <title>Genome assembly of Pristionchus species.</title>
        <authorList>
            <person name="Yoshida K."/>
            <person name="Sommer R.J."/>
        </authorList>
    </citation>
    <scope>NUCLEOTIDE SEQUENCE</scope>
    <source>
        <strain evidence="2">RS5133</strain>
    </source>
</reference>
<keyword evidence="3" id="KW-1185">Reference proteome</keyword>
<feature type="non-terminal residue" evidence="2">
    <location>
        <position position="91"/>
    </location>
</feature>
<dbReference type="Proteomes" id="UP001432322">
    <property type="component" value="Unassembled WGS sequence"/>
</dbReference>
<accession>A0AAV5VCG9</accession>
<dbReference type="InterPro" id="IPR036034">
    <property type="entry name" value="PDZ_sf"/>
</dbReference>